<reference evidence="1" key="1">
    <citation type="submission" date="2014-09" db="EMBL/GenBank/DDBJ databases">
        <authorList>
            <person name="Magalhaes I.L.F."/>
            <person name="Oliveira U."/>
            <person name="Santos F.R."/>
            <person name="Vidigal T.H.D.A."/>
            <person name="Brescovit A.D."/>
            <person name="Santos A.J."/>
        </authorList>
    </citation>
    <scope>NUCLEOTIDE SEQUENCE</scope>
    <source>
        <tissue evidence="1">Shoot tissue taken approximately 20 cm above the soil surface</tissue>
    </source>
</reference>
<name>A0A0A9H507_ARUDO</name>
<protein>
    <submittedName>
        <fullName evidence="1">Uncharacterized protein</fullName>
    </submittedName>
</protein>
<evidence type="ECO:0000313" key="1">
    <source>
        <dbReference type="EMBL" id="JAE29936.1"/>
    </source>
</evidence>
<sequence>MLYCVQLNYDIHSTQSYPIQFLIPRYCDGSPLPVDAVDLH</sequence>
<dbReference type="AlphaFoldDB" id="A0A0A9H507"/>
<organism evidence="1">
    <name type="scientific">Arundo donax</name>
    <name type="common">Giant reed</name>
    <name type="synonym">Donax arundinaceus</name>
    <dbReference type="NCBI Taxonomy" id="35708"/>
    <lineage>
        <taxon>Eukaryota</taxon>
        <taxon>Viridiplantae</taxon>
        <taxon>Streptophyta</taxon>
        <taxon>Embryophyta</taxon>
        <taxon>Tracheophyta</taxon>
        <taxon>Spermatophyta</taxon>
        <taxon>Magnoliopsida</taxon>
        <taxon>Liliopsida</taxon>
        <taxon>Poales</taxon>
        <taxon>Poaceae</taxon>
        <taxon>PACMAD clade</taxon>
        <taxon>Arundinoideae</taxon>
        <taxon>Arundineae</taxon>
        <taxon>Arundo</taxon>
    </lineage>
</organism>
<dbReference type="EMBL" id="GBRH01167960">
    <property type="protein sequence ID" value="JAE29936.1"/>
    <property type="molecule type" value="Transcribed_RNA"/>
</dbReference>
<proteinExistence type="predicted"/>
<reference evidence="1" key="2">
    <citation type="journal article" date="2015" name="Data Brief">
        <title>Shoot transcriptome of the giant reed, Arundo donax.</title>
        <authorList>
            <person name="Barrero R.A."/>
            <person name="Guerrero F.D."/>
            <person name="Moolhuijzen P."/>
            <person name="Goolsby J.A."/>
            <person name="Tidwell J."/>
            <person name="Bellgard S.E."/>
            <person name="Bellgard M.I."/>
        </authorList>
    </citation>
    <scope>NUCLEOTIDE SEQUENCE</scope>
    <source>
        <tissue evidence="1">Shoot tissue taken approximately 20 cm above the soil surface</tissue>
    </source>
</reference>
<accession>A0A0A9H507</accession>